<dbReference type="EMBL" id="VBWP01000002">
    <property type="protein sequence ID" value="TLG76767.1"/>
    <property type="molecule type" value="Genomic_DNA"/>
</dbReference>
<dbReference type="GO" id="GO:0016126">
    <property type="term" value="P:sterol biosynthetic process"/>
    <property type="evidence" value="ECO:0007669"/>
    <property type="project" value="TreeGrafter"/>
</dbReference>
<keyword evidence="4" id="KW-1185">Reference proteome</keyword>
<dbReference type="InterPro" id="IPR013216">
    <property type="entry name" value="Methyltransf_11"/>
</dbReference>
<evidence type="ECO:0000313" key="4">
    <source>
        <dbReference type="Proteomes" id="UP000306912"/>
    </source>
</evidence>
<evidence type="ECO:0000313" key="3">
    <source>
        <dbReference type="EMBL" id="TLG76767.1"/>
    </source>
</evidence>
<reference evidence="3 4" key="1">
    <citation type="submission" date="2019-05" db="EMBL/GenBank/DDBJ databases">
        <title>Culicoidintestinum kansasii gen. nov., sp. nov. from the gastrointestinal tract of the biting midge, Culicoides sonorensis.</title>
        <authorList>
            <person name="Neupane S."/>
            <person name="Ghosh A."/>
            <person name="Gunther S."/>
            <person name="Martin K."/>
            <person name="Zurek L."/>
        </authorList>
    </citation>
    <scope>NUCLEOTIDE SEQUENCE [LARGE SCALE GENOMIC DNA]</scope>
    <source>
        <strain evidence="3 4">CS-1</strain>
    </source>
</reference>
<proteinExistence type="predicted"/>
<comment type="caution">
    <text evidence="3">The sequence shown here is derived from an EMBL/GenBank/DDBJ whole genome shotgun (WGS) entry which is preliminary data.</text>
</comment>
<protein>
    <submittedName>
        <fullName evidence="3">Class I SAM-dependent methyltransferase</fullName>
    </submittedName>
</protein>
<keyword evidence="1 3" id="KW-0808">Transferase</keyword>
<gene>
    <name evidence="3" type="ORF">FEZ08_03890</name>
</gene>
<dbReference type="SUPFAM" id="SSF53335">
    <property type="entry name" value="S-adenosyl-L-methionine-dependent methyltransferases"/>
    <property type="match status" value="1"/>
</dbReference>
<name>A0A5R8QHM5_9FIRM</name>
<dbReference type="InterPro" id="IPR050447">
    <property type="entry name" value="Erg6_SMT_methyltransf"/>
</dbReference>
<dbReference type="Pfam" id="PF08241">
    <property type="entry name" value="Methyltransf_11"/>
    <property type="match status" value="1"/>
</dbReference>
<dbReference type="PANTHER" id="PTHR44068">
    <property type="entry name" value="ZGC:194242"/>
    <property type="match status" value="1"/>
</dbReference>
<dbReference type="Proteomes" id="UP000306912">
    <property type="component" value="Unassembled WGS sequence"/>
</dbReference>
<dbReference type="RefSeq" id="WP_138190404.1">
    <property type="nucleotide sequence ID" value="NZ_VBWP01000002.1"/>
</dbReference>
<dbReference type="GO" id="GO:0003838">
    <property type="term" value="F:sterol 24-C-methyltransferase activity"/>
    <property type="evidence" value="ECO:0007669"/>
    <property type="project" value="TreeGrafter"/>
</dbReference>
<dbReference type="InParanoid" id="A0A5R8QHM5"/>
<dbReference type="OrthoDB" id="43862at2"/>
<accession>A0A5R8QHM5</accession>
<keyword evidence="3" id="KW-0489">Methyltransferase</keyword>
<dbReference type="FunCoup" id="A0A5R8QHM5">
    <property type="interactions" value="9"/>
</dbReference>
<feature type="domain" description="Methyltransferase type 11" evidence="2">
    <location>
        <begin position="69"/>
        <end position="168"/>
    </location>
</feature>
<sequence length="217" mass="24430">MKKKILKIGVVAVVVASLSALGFNYFLGQMKNPTGLVGYALFNIWNNTFQDMTQWGLSKIQIQDGTQLLDIGIGGGETLNYLAHNNETLTLYGIDISEDAVNFSIDKNREFVDRGIMTIDTADVADLPYNDNLFEIVTAFQTHMYWDDIKTGLSEINRVLKPDGTILIVCEIDKIEYHTPEWKDPDTFSELLQSLGFSSITYEINNNWISFVVRKGA</sequence>
<dbReference type="Gene3D" id="3.40.50.150">
    <property type="entry name" value="Vaccinia Virus protein VP39"/>
    <property type="match status" value="1"/>
</dbReference>
<dbReference type="GO" id="GO:0032259">
    <property type="term" value="P:methylation"/>
    <property type="evidence" value="ECO:0007669"/>
    <property type="project" value="UniProtKB-KW"/>
</dbReference>
<dbReference type="InterPro" id="IPR029063">
    <property type="entry name" value="SAM-dependent_MTases_sf"/>
</dbReference>
<organism evidence="3 4">
    <name type="scientific">Culicoidibacter larvae</name>
    <dbReference type="NCBI Taxonomy" id="2579976"/>
    <lineage>
        <taxon>Bacteria</taxon>
        <taxon>Bacillati</taxon>
        <taxon>Bacillota</taxon>
        <taxon>Culicoidibacteria</taxon>
        <taxon>Culicoidibacterales</taxon>
        <taxon>Culicoidibacteraceae</taxon>
        <taxon>Culicoidibacter</taxon>
    </lineage>
</organism>
<dbReference type="PANTHER" id="PTHR44068:SF1">
    <property type="entry name" value="HYPOTHETICAL LOC100005854"/>
    <property type="match status" value="1"/>
</dbReference>
<dbReference type="AlphaFoldDB" id="A0A5R8QHM5"/>
<evidence type="ECO:0000259" key="2">
    <source>
        <dbReference type="Pfam" id="PF08241"/>
    </source>
</evidence>
<dbReference type="CDD" id="cd02440">
    <property type="entry name" value="AdoMet_MTases"/>
    <property type="match status" value="1"/>
</dbReference>
<evidence type="ECO:0000256" key="1">
    <source>
        <dbReference type="ARBA" id="ARBA00022679"/>
    </source>
</evidence>